<dbReference type="Proteomes" id="UP000199095">
    <property type="component" value="Unassembled WGS sequence"/>
</dbReference>
<dbReference type="AlphaFoldDB" id="A0A1I0I392"/>
<reference evidence="2" key="1">
    <citation type="submission" date="2016-10" db="EMBL/GenBank/DDBJ databases">
        <authorList>
            <person name="Varghese N."/>
            <person name="Submissions S."/>
        </authorList>
    </citation>
    <scope>NUCLEOTIDE SEQUENCE [LARGE SCALE GENOMIC DNA]</scope>
    <source>
        <strain evidence="2">CGMCC 1.3566</strain>
    </source>
</reference>
<gene>
    <name evidence="1" type="ORF">SAMN05421676_110126</name>
</gene>
<protein>
    <submittedName>
        <fullName evidence="1">Uncharacterized protein</fullName>
    </submittedName>
</protein>
<proteinExistence type="predicted"/>
<evidence type="ECO:0000313" key="2">
    <source>
        <dbReference type="Proteomes" id="UP000199095"/>
    </source>
</evidence>
<evidence type="ECO:0000313" key="1">
    <source>
        <dbReference type="EMBL" id="SET90946.1"/>
    </source>
</evidence>
<dbReference type="EMBL" id="FOHJ01000010">
    <property type="protein sequence ID" value="SET90946.1"/>
    <property type="molecule type" value="Genomic_DNA"/>
</dbReference>
<keyword evidence="2" id="KW-1185">Reference proteome</keyword>
<name>A0A1I0I392_9BACI</name>
<accession>A0A1I0I392</accession>
<organism evidence="1 2">
    <name type="scientific">Salinibacillus kushneri</name>
    <dbReference type="NCBI Taxonomy" id="237682"/>
    <lineage>
        <taxon>Bacteria</taxon>
        <taxon>Bacillati</taxon>
        <taxon>Bacillota</taxon>
        <taxon>Bacilli</taxon>
        <taxon>Bacillales</taxon>
        <taxon>Bacillaceae</taxon>
        <taxon>Salinibacillus</taxon>
    </lineage>
</organism>
<dbReference type="STRING" id="237682.SAMN05421676_110126"/>
<sequence length="49" mass="5692">MTGSFLCTYMIGHIFPTKRFIHDSTSLDAIIIVRWDNHAKEFIFLSVAF</sequence>